<reference evidence="2" key="1">
    <citation type="journal article" date="2020" name="mSystems">
        <title>Genome- and Community-Level Interaction Insights into Carbon Utilization and Element Cycling Functions of Hydrothermarchaeota in Hydrothermal Sediment.</title>
        <authorList>
            <person name="Zhou Z."/>
            <person name="Liu Y."/>
            <person name="Xu W."/>
            <person name="Pan J."/>
            <person name="Luo Z.H."/>
            <person name="Li M."/>
        </authorList>
    </citation>
    <scope>NUCLEOTIDE SEQUENCE [LARGE SCALE GENOMIC DNA]</scope>
    <source>
        <strain evidence="2">SpSt-774</strain>
    </source>
</reference>
<accession>A0A7C4XB48</accession>
<dbReference type="InterPro" id="IPR025684">
    <property type="entry name" value="SprA_N_dom"/>
</dbReference>
<evidence type="ECO:0000313" key="2">
    <source>
        <dbReference type="EMBL" id="HGV97814.1"/>
    </source>
</evidence>
<evidence type="ECO:0000259" key="1">
    <source>
        <dbReference type="Pfam" id="PF14349"/>
    </source>
</evidence>
<dbReference type="Pfam" id="PF14349">
    <property type="entry name" value="SprA_N"/>
    <property type="match status" value="1"/>
</dbReference>
<comment type="caution">
    <text evidence="2">The sequence shown here is derived from an EMBL/GenBank/DDBJ whole genome shotgun (WGS) entry which is preliminary data.</text>
</comment>
<dbReference type="EMBL" id="DTGZ01000107">
    <property type="protein sequence ID" value="HGV97814.1"/>
    <property type="molecule type" value="Genomic_DNA"/>
</dbReference>
<feature type="domain" description="Gliding motility protein SprA N-terminal" evidence="1">
    <location>
        <begin position="904"/>
        <end position="1246"/>
    </location>
</feature>
<name>A0A7C4XB48_UNCW3</name>
<gene>
    <name evidence="2" type="ORF">ENV60_05915</name>
</gene>
<organism evidence="2">
    <name type="scientific">candidate division WOR-3 bacterium</name>
    <dbReference type="NCBI Taxonomy" id="2052148"/>
    <lineage>
        <taxon>Bacteria</taxon>
        <taxon>Bacteria division WOR-3</taxon>
    </lineage>
</organism>
<proteinExistence type="predicted"/>
<sequence>MILTILFLVNQFTMPYESRVFVDYDGNFLVYARYYQGILLSIDSIVPIPSYLKTGLYQHNRTMLLGELKREILKSTGYAGKGVFGTFEIPLPRGGFSDFMGETGKLDVGGYVKVTLGGAKTFTSGMPGVESFSLWPELQMEQEMAINLDGQVGDRMRVFIDHSSTRIDETQNKVRVTYKGKEDEIIQEIEGGDTQLSIPPTTYTGDIPSHQGLFGIKSTSKFGPMEVVAIASREQTQTEELERTGTTTIATDSIFSKDYEKRRFFWLGTGDSIIELKVFVYDENQSNNNNNITRIANAILDANDDNLPDDSSQTLTGYFTLKNEGYDRDYTFIPKANIIELKQGLQYNAEGLGVYYRKIDNSGKEDTVGILPPGQDTIQLKLLCPKNYPDTSSILWHYELKNYYQITAAGASLDSVQIYYMDPSGINDYKDNLGRTYLYLLGLDNDKNGIVDNYNGLGGFDRYRGLLVFPEPMPFIDSILPEPDYQIYYNPYQPNLLGKYYIKKRALTTQRVFDLPPNTKRVTVYVNDKQLDSTDYFVDYDEGKLELKVPIAPTDRIRIQIEYSPFFSISQKSLFGLRGSSKILGDGTLGSSFFYRTESFQTAPYQHIRLDEEPYNRMVFETDFSLPKSLPFLTNLIDNLPLIATEAESKLNLNLEGAYSFSNLNSLKSVYIDDLEATTITNSAQITKLYWSFCSKPVNKDTANFALNPLIWFNPKEKERLFARDIYQNPIDPSDLADVLKIVFTPDNPQSFAGLSQYITSEDLTECENIELIIKGKGGRVHIDLAEEISEDQLRRNKKGEISGLGSLQDEDFRPHNFAFSEYEEDAGLDMVFGADGANIPGDDGNDDYNENDIKKINGTEGNRFYDTEDLDRNGVLNTNNHYHSFSVHLDSSKFWVDAGLKPGWQMFRIPIKDSILRDTTVGNPHWENIRYIRIWFDGFSSPETLLLYKLNIIGSRWKNYGILGENVDSSETFTIAPVNTETHSYYKPPYPLPIDPITGKKINEGGLELNLQNIKTDHICVAHRRTDKIEDYRAYDTLVFYFRALHSNPEIILRFGADSTNYYEFKSRYEEGIPGYNEWREFRIAFENFLNLKRETMGNGELTQGNYTVKGNPSIATNSYFELRLKNTFATPLTDTVWFNDIKLRNPKNEVGRIFKGNGSLTFADLSTISLAYEESNGRFKRLSETNALSQQGIVKNFGTNASFALNKFLPESWGFNIPLGLSYYRSKQQPRFSSFIANDLELDESERKKEEEINTTGGYTIRLTKSGSKNWLLKHTLDRLSFDHDRTVSASFAPRRADTSEIRNYRGGYSLEPNLSFSLLRQQFSVLPQNLSFNAHYSDSRVKSYYRNTLDSAYKTLEGYPQHRRTLNPSFSLNYSPHKIINTGYSFSQNRDSVSEKRRFGEEVGRNQSFNASASRSLVIFNPTVSFNTGYNEEHTFEMRQPQDYRSISNNSRINLSSSFDLRKFLRFFTTMRDESKDTLQIPGSPLWILRQIEIFVDYIENPMFSFSRQKGSGYYSTVRPDLRYQWGLLDTIPRDEIAPGSYSTRSVSDNYNINSGLRYKILNLNGGYGYQVTRNFTLSGNENRTVSYTYPNADLRISRVEMLPFLKKYTHSSSVNLNFNQNYQRQYTVTPDTLPELTSFSKSISLNPLLGWQANWVKGITTNTSVNYSQTDALQYAGSYVNPTRSVNRGGSFSIGYTFSAPGGLSLPFLKGIKFASNMSTSFDVNYSRNTTYAASQENPDVLDLAHPTSDGESMSFGISMNYNFSSSVTGGADFDYSASKDRTLLLTDTKRVNLNIWVNINF</sequence>
<protein>
    <recommendedName>
        <fullName evidence="1">Gliding motility protein SprA N-terminal domain-containing protein</fullName>
    </recommendedName>
</protein>